<evidence type="ECO:0000259" key="3">
    <source>
        <dbReference type="Pfam" id="PF13717"/>
    </source>
</evidence>
<dbReference type="RefSeq" id="WP_095990125.1">
    <property type="nucleotide sequence ID" value="NZ_CP022098.1"/>
</dbReference>
<dbReference type="AlphaFoldDB" id="A0A250JGQ8"/>
<evidence type="ECO:0000256" key="1">
    <source>
        <dbReference type="SAM" id="MobiDB-lite"/>
    </source>
</evidence>
<evidence type="ECO:0000313" key="4">
    <source>
        <dbReference type="EMBL" id="ATB42591.1"/>
    </source>
</evidence>
<feature type="compositionally biased region" description="Pro residues" evidence="1">
    <location>
        <begin position="218"/>
        <end position="238"/>
    </location>
</feature>
<feature type="region of interest" description="Disordered" evidence="1">
    <location>
        <begin position="372"/>
        <end position="476"/>
    </location>
</feature>
<keyword evidence="2" id="KW-0812">Transmembrane</keyword>
<feature type="compositionally biased region" description="Low complexity" evidence="1">
    <location>
        <begin position="239"/>
        <end position="249"/>
    </location>
</feature>
<feature type="region of interest" description="Disordered" evidence="1">
    <location>
        <begin position="76"/>
        <end position="124"/>
    </location>
</feature>
<feature type="compositionally biased region" description="Pro residues" evidence="1">
    <location>
        <begin position="454"/>
        <end position="469"/>
    </location>
</feature>
<feature type="compositionally biased region" description="Low complexity" evidence="1">
    <location>
        <begin position="372"/>
        <end position="387"/>
    </location>
</feature>
<sequence>MIVKCEQCETRFKIPDEKVTEKGVKVRCTKCQHTFRVVREEASPAVPAPAVVAPAPVAKPAMAARVGTPLEVPRAATPATRPVPPGVKPAQAAAPPGLAAAPPGLAAARGGAPALPRVTSMDPPRTPATLDLDPLMEFAGETSSASARPLTPALSLSFDEKNPFATVDAPAPKQAVARPPAPVRAAPAPKPAPGLAPPVPAQVPTRSPTPVAMRAAPAPKPAPSPAPVQVPARSPAPAPVRAAPVPLSVEEPDPFSLPPDDEPDVTTFDPDPAPAEAPASFAAADPFALPSDNAPAAPVYEEMEGLEGNNPFVSFVPPPVAAPPPPAPPPPAPVPVPVRSAAPVAAPAPASMGGFESDNPFAAFDPVSALPPAAAAAPAPSMPSGIPDWGAPAQQGMPSGIPDWGAPAQQGAPSGIPDWGAPAGQGNAPGGPSPFQDFRGPDATPSGRGALAEPPAPKPAPPVVAPPEAPAAAAERPGPGGLVQWLAAAAVQFVVVVVLLVGLLAVTLASLNEGRVELSDLSVARIREWLSPTTPLVASDVSNGLYEVTGGKPLFFVRGEVVNRGATPIRVKARVSLFDGEQRVLSSEGLAGPPPTPEDLHSVRTAADAAALRTRLDSAAEAVAPGSHTPFVVFFFEYPENLADLRLEVTLEPQDVAATTGGVREGSAGNGQP</sequence>
<feature type="compositionally biased region" description="Low complexity" evidence="1">
    <location>
        <begin position="89"/>
        <end position="116"/>
    </location>
</feature>
<feature type="region of interest" description="Disordered" evidence="1">
    <location>
        <begin position="170"/>
        <end position="295"/>
    </location>
</feature>
<dbReference type="Pfam" id="PF13717">
    <property type="entry name" value="Zn_ribbon_4"/>
    <property type="match status" value="1"/>
</dbReference>
<protein>
    <recommendedName>
        <fullName evidence="3">Zinc finger/thioredoxin putative domain-containing protein</fullName>
    </recommendedName>
</protein>
<keyword evidence="2" id="KW-1133">Transmembrane helix</keyword>
<dbReference type="NCBIfam" id="TIGR02098">
    <property type="entry name" value="MJ0042_CXXC"/>
    <property type="match status" value="1"/>
</dbReference>
<gene>
    <name evidence="4" type="ORF">CYFUS_008070</name>
</gene>
<keyword evidence="2" id="KW-0472">Membrane</keyword>
<dbReference type="KEGG" id="cfus:CYFUS_008070"/>
<name>A0A250JGQ8_9BACT</name>
<feature type="domain" description="Zinc finger/thioredoxin putative" evidence="3">
    <location>
        <begin position="1"/>
        <end position="36"/>
    </location>
</feature>
<feature type="compositionally biased region" description="Low complexity" evidence="1">
    <location>
        <begin position="268"/>
        <end position="290"/>
    </location>
</feature>
<feature type="compositionally biased region" description="Pro residues" evidence="1">
    <location>
        <begin position="188"/>
        <end position="201"/>
    </location>
</feature>
<accession>A0A250JGQ8</accession>
<evidence type="ECO:0000313" key="5">
    <source>
        <dbReference type="Proteomes" id="UP000217257"/>
    </source>
</evidence>
<feature type="transmembrane region" description="Helical" evidence="2">
    <location>
        <begin position="485"/>
        <end position="511"/>
    </location>
</feature>
<dbReference type="InterPro" id="IPR011723">
    <property type="entry name" value="Znf/thioredoxin_put"/>
</dbReference>
<dbReference type="EMBL" id="CP022098">
    <property type="protein sequence ID" value="ATB42591.1"/>
    <property type="molecule type" value="Genomic_DNA"/>
</dbReference>
<reference evidence="4 5" key="1">
    <citation type="submission" date="2017-06" db="EMBL/GenBank/DDBJ databases">
        <title>Sequencing and comparative analysis of myxobacterial genomes.</title>
        <authorList>
            <person name="Rupp O."/>
            <person name="Goesmann A."/>
            <person name="Sogaard-Andersen L."/>
        </authorList>
    </citation>
    <scope>NUCLEOTIDE SEQUENCE [LARGE SCALE GENOMIC DNA]</scope>
    <source>
        <strain evidence="4 5">DSM 52655</strain>
    </source>
</reference>
<dbReference type="Proteomes" id="UP000217257">
    <property type="component" value="Chromosome"/>
</dbReference>
<organism evidence="4 5">
    <name type="scientific">Cystobacter fuscus</name>
    <dbReference type="NCBI Taxonomy" id="43"/>
    <lineage>
        <taxon>Bacteria</taxon>
        <taxon>Pseudomonadati</taxon>
        <taxon>Myxococcota</taxon>
        <taxon>Myxococcia</taxon>
        <taxon>Myxococcales</taxon>
        <taxon>Cystobacterineae</taxon>
        <taxon>Archangiaceae</taxon>
        <taxon>Cystobacter</taxon>
    </lineage>
</organism>
<feature type="compositionally biased region" description="Low complexity" evidence="1">
    <location>
        <begin position="170"/>
        <end position="187"/>
    </location>
</feature>
<evidence type="ECO:0000256" key="2">
    <source>
        <dbReference type="SAM" id="Phobius"/>
    </source>
</evidence>
<proteinExistence type="predicted"/>